<comment type="caution">
    <text evidence="1">The sequence shown here is derived from an EMBL/GenBank/DDBJ whole genome shotgun (WGS) entry which is preliminary data.</text>
</comment>
<name>A0A428RWP1_9HYPO</name>
<keyword evidence="2" id="KW-1185">Reference proteome</keyword>
<gene>
    <name evidence="1" type="ORF">CEP51_005496</name>
</gene>
<dbReference type="InterPro" id="IPR036380">
    <property type="entry name" value="Isochorismatase-like_sf"/>
</dbReference>
<dbReference type="EMBL" id="NKCL01000110">
    <property type="protein sequence ID" value="RSL81952.1"/>
    <property type="molecule type" value="Genomic_DNA"/>
</dbReference>
<evidence type="ECO:0008006" key="3">
    <source>
        <dbReference type="Google" id="ProtNLM"/>
    </source>
</evidence>
<organism evidence="1 2">
    <name type="scientific">Fusarium floridanum</name>
    <dbReference type="NCBI Taxonomy" id="1325733"/>
    <lineage>
        <taxon>Eukaryota</taxon>
        <taxon>Fungi</taxon>
        <taxon>Dikarya</taxon>
        <taxon>Ascomycota</taxon>
        <taxon>Pezizomycotina</taxon>
        <taxon>Sordariomycetes</taxon>
        <taxon>Hypocreomycetidae</taxon>
        <taxon>Hypocreales</taxon>
        <taxon>Nectriaceae</taxon>
        <taxon>Fusarium</taxon>
        <taxon>Fusarium solani species complex</taxon>
    </lineage>
</organism>
<dbReference type="Proteomes" id="UP000287972">
    <property type="component" value="Unassembled WGS sequence"/>
</dbReference>
<sequence>MTGQITMAPPSSALFVIDIQHDLARDPKTEIPHAARIRDAGEVILSAARGISRKSPLIVFVQHEEPPEEGPLVKGSEPWKLVFDPQTNNSREILVPKTTRMIHGVSFCAFGIDRE</sequence>
<dbReference type="SUPFAM" id="SSF52499">
    <property type="entry name" value="Isochorismatase-like hydrolases"/>
    <property type="match status" value="1"/>
</dbReference>
<protein>
    <recommendedName>
        <fullName evidence="3">Isochorismatase-like domain-containing protein</fullName>
    </recommendedName>
</protein>
<dbReference type="AlphaFoldDB" id="A0A428RWP1"/>
<evidence type="ECO:0000313" key="2">
    <source>
        <dbReference type="Proteomes" id="UP000287972"/>
    </source>
</evidence>
<proteinExistence type="predicted"/>
<reference evidence="1 2" key="1">
    <citation type="submission" date="2017-06" db="EMBL/GenBank/DDBJ databases">
        <title>Comparative genomic analysis of Ambrosia Fusariam Clade fungi.</title>
        <authorList>
            <person name="Stajich J.E."/>
            <person name="Carrillo J."/>
            <person name="Kijimoto T."/>
            <person name="Eskalen A."/>
            <person name="O'Donnell K."/>
            <person name="Kasson M."/>
        </authorList>
    </citation>
    <scope>NUCLEOTIDE SEQUENCE [LARGE SCALE GENOMIC DNA]</scope>
    <source>
        <strain evidence="1 2">NRRL62606</strain>
    </source>
</reference>
<accession>A0A428RWP1</accession>
<evidence type="ECO:0000313" key="1">
    <source>
        <dbReference type="EMBL" id="RSL81952.1"/>
    </source>
</evidence>
<dbReference type="Gene3D" id="3.40.50.850">
    <property type="entry name" value="Isochorismatase-like"/>
    <property type="match status" value="1"/>
</dbReference>